<gene>
    <name evidence="1" type="ORF">KC717_06435</name>
</gene>
<dbReference type="EMBL" id="JAGQLH010000108">
    <property type="protein sequence ID" value="MCA9386253.1"/>
    <property type="molecule type" value="Genomic_DNA"/>
</dbReference>
<sequence>MIKKLIAPLQKILLQKKLCPACTSDLTKEKDRKTRRADTEVVTCKCGRIFIYDKDLDIYRRALEEEV</sequence>
<name>A0A955LA00_9BACT</name>
<evidence type="ECO:0000313" key="2">
    <source>
        <dbReference type="Proteomes" id="UP000754563"/>
    </source>
</evidence>
<proteinExistence type="predicted"/>
<dbReference type="AlphaFoldDB" id="A0A955LA00"/>
<comment type="caution">
    <text evidence="1">The sequence shown here is derived from an EMBL/GenBank/DDBJ whole genome shotgun (WGS) entry which is preliminary data.</text>
</comment>
<accession>A0A955LA00</accession>
<reference evidence="1" key="1">
    <citation type="submission" date="2020-04" db="EMBL/GenBank/DDBJ databases">
        <authorList>
            <person name="Zhang T."/>
        </authorList>
    </citation>
    <scope>NUCLEOTIDE SEQUENCE</scope>
    <source>
        <strain evidence="1">HKST-UBA11</strain>
    </source>
</reference>
<dbReference type="Proteomes" id="UP000754563">
    <property type="component" value="Unassembled WGS sequence"/>
</dbReference>
<reference evidence="1" key="2">
    <citation type="journal article" date="2021" name="Microbiome">
        <title>Successional dynamics and alternative stable states in a saline activated sludge microbial community over 9 years.</title>
        <authorList>
            <person name="Wang Y."/>
            <person name="Ye J."/>
            <person name="Ju F."/>
            <person name="Liu L."/>
            <person name="Boyd J.A."/>
            <person name="Deng Y."/>
            <person name="Parks D.H."/>
            <person name="Jiang X."/>
            <person name="Yin X."/>
            <person name="Woodcroft B.J."/>
            <person name="Tyson G.W."/>
            <person name="Hugenholtz P."/>
            <person name="Polz M.F."/>
            <person name="Zhang T."/>
        </authorList>
    </citation>
    <scope>NUCLEOTIDE SEQUENCE</scope>
    <source>
        <strain evidence="1">HKST-UBA11</strain>
    </source>
</reference>
<evidence type="ECO:0000313" key="1">
    <source>
        <dbReference type="EMBL" id="MCA9386253.1"/>
    </source>
</evidence>
<organism evidence="1 2">
    <name type="scientific">Candidatus Dojkabacteria bacterium</name>
    <dbReference type="NCBI Taxonomy" id="2099670"/>
    <lineage>
        <taxon>Bacteria</taxon>
        <taxon>Candidatus Dojkabacteria</taxon>
    </lineage>
</organism>
<protein>
    <submittedName>
        <fullName evidence="1">Uncharacterized protein</fullName>
    </submittedName>
</protein>